<name>A0A1Y6C854_9BACT</name>
<gene>
    <name evidence="2" type="ORF">SAMN06296036_115165</name>
</gene>
<reference evidence="3" key="1">
    <citation type="submission" date="2017-04" db="EMBL/GenBank/DDBJ databases">
        <authorList>
            <person name="Varghese N."/>
            <person name="Submissions S."/>
        </authorList>
    </citation>
    <scope>NUCLEOTIDE SEQUENCE [LARGE SCALE GENOMIC DNA]</scope>
    <source>
        <strain evidence="3">RKEM611</strain>
    </source>
</reference>
<organism evidence="2 3">
    <name type="scientific">Pseudobacteriovorax antillogorgiicola</name>
    <dbReference type="NCBI Taxonomy" id="1513793"/>
    <lineage>
        <taxon>Bacteria</taxon>
        <taxon>Pseudomonadati</taxon>
        <taxon>Bdellovibrionota</taxon>
        <taxon>Oligoflexia</taxon>
        <taxon>Oligoflexales</taxon>
        <taxon>Pseudobacteriovoracaceae</taxon>
        <taxon>Pseudobacteriovorax</taxon>
    </lineage>
</organism>
<keyword evidence="1" id="KW-0175">Coiled coil</keyword>
<protein>
    <submittedName>
        <fullName evidence="2">Uncharacterized protein</fullName>
    </submittedName>
</protein>
<evidence type="ECO:0000313" key="3">
    <source>
        <dbReference type="Proteomes" id="UP000192907"/>
    </source>
</evidence>
<dbReference type="Proteomes" id="UP000192907">
    <property type="component" value="Unassembled WGS sequence"/>
</dbReference>
<feature type="coiled-coil region" evidence="1">
    <location>
        <begin position="250"/>
        <end position="284"/>
    </location>
</feature>
<accession>A0A1Y6C854</accession>
<dbReference type="STRING" id="1513793.SAMN06296036_115165"/>
<evidence type="ECO:0000256" key="1">
    <source>
        <dbReference type="SAM" id="Coils"/>
    </source>
</evidence>
<proteinExistence type="predicted"/>
<sequence>MHFMDLVSCGRRRFSPGPPRVFRICYFSWSMRPVSLIYVTEVWTHKLLKSGVVQKYLKLKPTIADSECTDVHSLRDNSMRLSFCLILLGIISSCNSSSHKAVEIDQSQGSSAPIEAILGTQAPRDSEIKDVHEYSFTLQASLNLFDQGSVAELKLVVVSCNPAVNVIAHQIVGTDQPQDHIIAFDASMFGRQTHCHSIVLVDSQSRYFETIINESVILPENVPVFEPAEARPQTLLQLSPISVSSSGVIAQSLARELQQRESEKIRLERESVAAQKDYQAIEDQIAAARLSQSESQGLEKARIDDQIRLLEAEKGVVAEKRARLSNEQQAQYSDESRQRNSRIAEQLKQERALQETALNAKEELLVNQQNQNQNDLDAIGGTFDRLVIEDISITTCPMGQKLDLKDLSCQF</sequence>
<dbReference type="EMBL" id="FWZT01000015">
    <property type="protein sequence ID" value="SMF50188.1"/>
    <property type="molecule type" value="Genomic_DNA"/>
</dbReference>
<keyword evidence="3" id="KW-1185">Reference proteome</keyword>
<evidence type="ECO:0000313" key="2">
    <source>
        <dbReference type="EMBL" id="SMF50188.1"/>
    </source>
</evidence>
<dbReference type="AlphaFoldDB" id="A0A1Y6C854"/>